<comment type="caution">
    <text evidence="1">The sequence shown here is derived from an EMBL/GenBank/DDBJ whole genome shotgun (WGS) entry which is preliminary data.</text>
</comment>
<name>A0AA86P3S0_9EUKA</name>
<organism evidence="1">
    <name type="scientific">Hexamita inflata</name>
    <dbReference type="NCBI Taxonomy" id="28002"/>
    <lineage>
        <taxon>Eukaryota</taxon>
        <taxon>Metamonada</taxon>
        <taxon>Diplomonadida</taxon>
        <taxon>Hexamitidae</taxon>
        <taxon>Hexamitinae</taxon>
        <taxon>Hexamita</taxon>
    </lineage>
</organism>
<dbReference type="AlphaFoldDB" id="A0AA86P3S0"/>
<gene>
    <name evidence="1" type="ORF">HINF_LOCUS18748</name>
    <name evidence="2" type="ORF">HINF_LOCUS33469</name>
</gene>
<reference evidence="1" key="1">
    <citation type="submission" date="2023-06" db="EMBL/GenBank/DDBJ databases">
        <authorList>
            <person name="Kurt Z."/>
        </authorList>
    </citation>
    <scope>NUCLEOTIDE SEQUENCE</scope>
</reference>
<proteinExistence type="predicted"/>
<accession>A0AA86P3S0</accession>
<dbReference type="EMBL" id="CATOUU010000471">
    <property type="protein sequence ID" value="CAI9931103.1"/>
    <property type="molecule type" value="Genomic_DNA"/>
</dbReference>
<keyword evidence="3" id="KW-1185">Reference proteome</keyword>
<evidence type="ECO:0000313" key="3">
    <source>
        <dbReference type="Proteomes" id="UP001642409"/>
    </source>
</evidence>
<evidence type="ECO:0000313" key="2">
    <source>
        <dbReference type="EMBL" id="CAL6030592.1"/>
    </source>
</evidence>
<sequence length="146" mass="16806">MSFLIYLREFGSGSTPTSINQIFIDCIFSLSSQLIQSKIGESTYLHLCYLQLIQILKQSKQFHWGNILVQQKQQNTLLSVPELHTLGCSHKWNRAEPESQDKLEALNNLAGPLDLATDEQFLKRIQNVALLKQQIQENKINYDKLM</sequence>
<dbReference type="EMBL" id="CAXDID020000116">
    <property type="protein sequence ID" value="CAL6030592.1"/>
    <property type="molecule type" value="Genomic_DNA"/>
</dbReference>
<protein>
    <submittedName>
        <fullName evidence="2">Hypothetical_protein</fullName>
    </submittedName>
</protein>
<dbReference type="Proteomes" id="UP001642409">
    <property type="component" value="Unassembled WGS sequence"/>
</dbReference>
<evidence type="ECO:0000313" key="1">
    <source>
        <dbReference type="EMBL" id="CAI9931103.1"/>
    </source>
</evidence>
<reference evidence="2 3" key="2">
    <citation type="submission" date="2024-07" db="EMBL/GenBank/DDBJ databases">
        <authorList>
            <person name="Akdeniz Z."/>
        </authorList>
    </citation>
    <scope>NUCLEOTIDE SEQUENCE [LARGE SCALE GENOMIC DNA]</scope>
</reference>